<dbReference type="AlphaFoldDB" id="A0A164NLP8"/>
<evidence type="ECO:0000313" key="3">
    <source>
        <dbReference type="Proteomes" id="UP000076512"/>
    </source>
</evidence>
<gene>
    <name evidence="2" type="ORF">AWN90_25910</name>
</gene>
<comment type="caution">
    <text evidence="2">The sequence shown here is derived from an EMBL/GenBank/DDBJ whole genome shotgun (WGS) entry which is preliminary data.</text>
</comment>
<organism evidence="2 3">
    <name type="scientific">Nocardia terpenica</name>
    <dbReference type="NCBI Taxonomy" id="455432"/>
    <lineage>
        <taxon>Bacteria</taxon>
        <taxon>Bacillati</taxon>
        <taxon>Actinomycetota</taxon>
        <taxon>Actinomycetes</taxon>
        <taxon>Mycobacteriales</taxon>
        <taxon>Nocardiaceae</taxon>
        <taxon>Nocardia</taxon>
    </lineage>
</organism>
<protein>
    <recommendedName>
        <fullName evidence="4">Ig-like domain-containing protein</fullName>
    </recommendedName>
</protein>
<feature type="chain" id="PRO_5038457735" description="Ig-like domain-containing protein" evidence="1">
    <location>
        <begin position="26"/>
        <end position="137"/>
    </location>
</feature>
<accession>A0A164NLP8</accession>
<dbReference type="Proteomes" id="UP000076512">
    <property type="component" value="Unassembled WGS sequence"/>
</dbReference>
<dbReference type="EMBL" id="LWGR01000005">
    <property type="protein sequence ID" value="KZM74499.1"/>
    <property type="molecule type" value="Genomic_DNA"/>
</dbReference>
<evidence type="ECO:0000313" key="2">
    <source>
        <dbReference type="EMBL" id="KZM74499.1"/>
    </source>
</evidence>
<dbReference type="RefSeq" id="WP_067588065.1">
    <property type="nucleotide sequence ID" value="NZ_JABMCZ010000005.1"/>
</dbReference>
<keyword evidence="3" id="KW-1185">Reference proteome</keyword>
<proteinExistence type="predicted"/>
<feature type="signal peptide" evidence="1">
    <location>
        <begin position="1"/>
        <end position="25"/>
    </location>
</feature>
<evidence type="ECO:0008006" key="4">
    <source>
        <dbReference type="Google" id="ProtNLM"/>
    </source>
</evidence>
<name>A0A164NLP8_9NOCA</name>
<sequence>MTRARHTRLTAAVAGAVGVVFVVGAATASANPSAAVRGGTTITAHVSGEKPGQVCRIAAPGLPMRWQPVDSGGAVDLDSGPVESGRHEARVVCENPKVGDASAHEVGKEEDVFTGHWAPAYEFLHHHRLEFLTPRER</sequence>
<evidence type="ECO:0000256" key="1">
    <source>
        <dbReference type="SAM" id="SignalP"/>
    </source>
</evidence>
<dbReference type="OrthoDB" id="4556072at2"/>
<keyword evidence="1" id="KW-0732">Signal</keyword>
<reference evidence="2 3" key="1">
    <citation type="submission" date="2016-04" db="EMBL/GenBank/DDBJ databases">
        <authorList>
            <person name="Evans L.H."/>
            <person name="Alamgir A."/>
            <person name="Owens N."/>
            <person name="Weber N.D."/>
            <person name="Virtaneva K."/>
            <person name="Barbian K."/>
            <person name="Babar A."/>
            <person name="Rosenke K."/>
        </authorList>
    </citation>
    <scope>NUCLEOTIDE SEQUENCE [LARGE SCALE GENOMIC DNA]</scope>
    <source>
        <strain evidence="2 3">IFM 0406</strain>
    </source>
</reference>